<comment type="pathway">
    <text evidence="4">Metabolic intermediate biosynthesis; (R)-mevalonate biosynthesis; (R)-mevalonate from acetyl-CoA: step 2/3.</text>
</comment>
<sequence>MIGIVGYGAYVPRKRIKVDEIARVWNKNGAKISSGLGVKEKAVASWDEDTSTISVECARNALDVAKTDPQKIGAIYVGSESHPYAVKPTATIVTDAINAGPDLTAADLEFACKAGTAGIQIVMGLVKAGMIEYGFAIGADTAQGRPNDALEFSAGSGGAAFLIGNKENEIIAELKDTYSFTSDTPDFWRRQHAEYPRHAGRFSGDPAYFKHLMGGVNGLLKKTKTEIKDYDYFVPHQPNGKFPMLAAKKLGFTKEQLEPAFFTPMIGNTYSGSSMVGLAGTLDVAKPGEKILMVSYGSGAGSDAFEIEVTKNITNKRAKVPLMKAIQEKEYIDYAQYAVHRKKLKGVQ</sequence>
<proteinExistence type="inferred from homology"/>
<dbReference type="EMBL" id="NZBD01000011">
    <property type="protein sequence ID" value="MAG18179.1"/>
    <property type="molecule type" value="Genomic_DNA"/>
</dbReference>
<comment type="catalytic activity">
    <reaction evidence="4">
        <text>acetoacetyl-CoA + acetyl-CoA + H2O = (3S)-3-hydroxy-3-methylglutaryl-CoA + CoA + H(+)</text>
        <dbReference type="Rhea" id="RHEA:10188"/>
        <dbReference type="ChEBI" id="CHEBI:15377"/>
        <dbReference type="ChEBI" id="CHEBI:15378"/>
        <dbReference type="ChEBI" id="CHEBI:43074"/>
        <dbReference type="ChEBI" id="CHEBI:57286"/>
        <dbReference type="ChEBI" id="CHEBI:57287"/>
        <dbReference type="ChEBI" id="CHEBI:57288"/>
        <dbReference type="EC" id="2.3.3.10"/>
    </reaction>
</comment>
<dbReference type="GO" id="GO:0019287">
    <property type="term" value="P:isopentenyl diphosphate biosynthetic process, mevalonate pathway"/>
    <property type="evidence" value="ECO:0007669"/>
    <property type="project" value="UniProtKB-UniRule"/>
</dbReference>
<dbReference type="Gene3D" id="3.40.47.10">
    <property type="match status" value="1"/>
</dbReference>
<comment type="similarity">
    <text evidence="4">Belongs to the thiolase-like superfamily. Archaeal HMG-CoA synthase family.</text>
</comment>
<dbReference type="InterPro" id="IPR013747">
    <property type="entry name" value="ACP_syn_III_C"/>
</dbReference>
<accession>A0A2D6LPQ8</accession>
<name>A0A2D6LPQ8_9ARCH</name>
<feature type="domain" description="Beta-ketoacyl-[acyl-carrier-protein] synthase III C-terminal" evidence="5">
    <location>
        <begin position="220"/>
        <end position="300"/>
    </location>
</feature>
<comment type="function">
    <text evidence="4">Catalyzes the condensation of acetyl-CoA with acetoacetyl-CoA to form 3-hydroxy-3-methylglutaryl-CoA (HMG-CoA). Functions in the mevalonate (MVA) pathway leading to isopentenyl diphosphate (IPP), a key precursor for the biosynthesis of isoprenoid compounds that are building blocks of archaeal membrane lipids.</text>
</comment>
<gene>
    <name evidence="6" type="ORF">CL944_01760</name>
</gene>
<comment type="caution">
    <text evidence="4">Lacks conserved residue(s) required for the propagation of feature annotation.</text>
</comment>
<feature type="binding site" evidence="4">
    <location>
        <position position="241"/>
    </location>
    <ligand>
        <name>CoA</name>
        <dbReference type="ChEBI" id="CHEBI:57287"/>
        <note>ligand shared with acetoacetyl-CoA thiolase</note>
    </ligand>
</feature>
<comment type="caution">
    <text evidence="6">The sequence shown here is derived from an EMBL/GenBank/DDBJ whole genome shotgun (WGS) entry which is preliminary data.</text>
</comment>
<dbReference type="InterPro" id="IPR004656">
    <property type="entry name" value="HMG_CoA_Synthase"/>
</dbReference>
<feature type="binding site" evidence="4">
    <location>
        <position position="268"/>
    </location>
    <ligand>
        <name>(3S)-3-hydroxy-3-methylglutaryl-CoA</name>
        <dbReference type="ChEBI" id="CHEBI:43074"/>
    </ligand>
</feature>
<evidence type="ECO:0000256" key="3">
    <source>
        <dbReference type="ARBA" id="ARBA00023315"/>
    </source>
</evidence>
<feature type="binding site" evidence="4">
    <location>
        <position position="298"/>
    </location>
    <ligand>
        <name>(3S)-3-hydroxy-3-methylglutaryl-CoA</name>
        <dbReference type="ChEBI" id="CHEBI:43074"/>
    </ligand>
</feature>
<protein>
    <recommendedName>
        <fullName evidence="4">Hydroxymethylglutaryl-CoA synthase</fullName>
        <shortName evidence="4">HMG-CoA synthase</shortName>
        <shortName evidence="4">HMGCS</shortName>
        <ecNumber evidence="4">2.3.3.10</ecNumber>
    </recommendedName>
</protein>
<dbReference type="NCBIfam" id="NF003274">
    <property type="entry name" value="PRK04262.1"/>
    <property type="match status" value="1"/>
</dbReference>
<feature type="binding site" evidence="4">
    <location>
        <position position="203"/>
    </location>
    <ligand>
        <name>(3S)-3-hydroxy-3-methylglutaryl-CoA</name>
        <dbReference type="ChEBI" id="CHEBI:43074"/>
    </ligand>
</feature>
<dbReference type="HAMAP" id="MF_01409">
    <property type="entry name" value="HMG_CoA_synth_arch"/>
    <property type="match status" value="1"/>
</dbReference>
<dbReference type="EC" id="2.3.3.10" evidence="4"/>
<feature type="active site" description="Proton donor/acceptor" evidence="4">
    <location>
        <position position="80"/>
    </location>
</feature>
<dbReference type="CDD" id="cd00827">
    <property type="entry name" value="init_cond_enzymes"/>
    <property type="match status" value="1"/>
</dbReference>
<dbReference type="SUPFAM" id="SSF53901">
    <property type="entry name" value="Thiolase-like"/>
    <property type="match status" value="2"/>
</dbReference>
<keyword evidence="3 4" id="KW-0012">Acyltransferase</keyword>
<organism evidence="6 7">
    <name type="scientific">Candidatus Iainarchaeum sp</name>
    <dbReference type="NCBI Taxonomy" id="3101447"/>
    <lineage>
        <taxon>Archaea</taxon>
        <taxon>Candidatus Iainarchaeota</taxon>
        <taxon>Candidatus Iainarchaeia</taxon>
        <taxon>Candidatus Iainarchaeales</taxon>
        <taxon>Candidatus Iainarchaeaceae</taxon>
        <taxon>Candidatus Iainarchaeum</taxon>
    </lineage>
</organism>
<dbReference type="Proteomes" id="UP000226712">
    <property type="component" value="Unassembled WGS sequence"/>
</dbReference>
<evidence type="ECO:0000259" key="5">
    <source>
        <dbReference type="Pfam" id="PF08541"/>
    </source>
</evidence>
<dbReference type="GO" id="GO:0004421">
    <property type="term" value="F:hydroxymethylglutaryl-CoA synthase activity"/>
    <property type="evidence" value="ECO:0007669"/>
    <property type="project" value="UniProtKB-EC"/>
</dbReference>
<comment type="subunit">
    <text evidence="4">Interacts with acetoacetyl-CoA thiolase that catalyzes the precedent step in the pathway and with a DUF35 protein. The acetoacetyl-CoA thiolase/HMG-CoA synthase complex channels the intermediate via a fused CoA-binding site, which allows for efficient coupling of the endergonic thiolase reaction with the exergonic HMGCS reaction.</text>
</comment>
<feature type="binding site" evidence="4">
    <location>
        <position position="236"/>
    </location>
    <ligand>
        <name>(3S)-3-hydroxy-3-methylglutaryl-CoA</name>
        <dbReference type="ChEBI" id="CHEBI:43074"/>
    </ligand>
</feature>
<evidence type="ECO:0000256" key="1">
    <source>
        <dbReference type="ARBA" id="ARBA00022679"/>
    </source>
</evidence>
<dbReference type="GO" id="GO:0044550">
    <property type="term" value="P:secondary metabolite biosynthetic process"/>
    <property type="evidence" value="ECO:0007669"/>
    <property type="project" value="TreeGrafter"/>
</dbReference>
<dbReference type="PANTHER" id="PTHR34069">
    <property type="entry name" value="3-OXOACYL-[ACYL-CARRIER-PROTEIN] SYNTHASE 3"/>
    <property type="match status" value="1"/>
</dbReference>
<evidence type="ECO:0000256" key="2">
    <source>
        <dbReference type="ARBA" id="ARBA00023229"/>
    </source>
</evidence>
<feature type="binding site" evidence="4">
    <location>
        <position position="112"/>
    </location>
    <ligand>
        <name>(3S)-3-hydroxy-3-methylglutaryl-CoA</name>
        <dbReference type="ChEBI" id="CHEBI:43074"/>
    </ligand>
</feature>
<feature type="active site" description="Acyl-thioester intermediate" evidence="4">
    <location>
        <position position="112"/>
    </location>
</feature>
<dbReference type="Pfam" id="PF08541">
    <property type="entry name" value="ACP_syn_III_C"/>
    <property type="match status" value="1"/>
</dbReference>
<dbReference type="PANTHER" id="PTHR34069:SF2">
    <property type="entry name" value="BETA-KETOACYL-[ACYL-CARRIER-PROTEIN] SYNTHASE III"/>
    <property type="match status" value="1"/>
</dbReference>
<dbReference type="AlphaFoldDB" id="A0A2D6LPQ8"/>
<keyword evidence="1 4" id="KW-0808">Transferase</keyword>
<feature type="active site" description="Proton donor/acceptor" evidence="4">
    <location>
        <position position="236"/>
    </location>
</feature>
<evidence type="ECO:0000313" key="7">
    <source>
        <dbReference type="Proteomes" id="UP000226712"/>
    </source>
</evidence>
<evidence type="ECO:0000313" key="6">
    <source>
        <dbReference type="EMBL" id="MAG18179.1"/>
    </source>
</evidence>
<evidence type="ECO:0000256" key="4">
    <source>
        <dbReference type="HAMAP-Rule" id="MF_01409"/>
    </source>
</evidence>
<keyword evidence="2 4" id="KW-0414">Isoprene biosynthesis</keyword>
<feature type="binding site" evidence="4">
    <location>
        <position position="201"/>
    </location>
    <ligand>
        <name>CoA</name>
        <dbReference type="ChEBI" id="CHEBI:57287"/>
        <note>ligand shared with acetoacetyl-CoA thiolase</note>
    </ligand>
</feature>
<feature type="binding site" evidence="4">
    <location>
        <position position="153"/>
    </location>
    <ligand>
        <name>(3S)-3-hydroxy-3-methylglutaryl-CoA</name>
        <dbReference type="ChEBI" id="CHEBI:43074"/>
    </ligand>
</feature>
<reference evidence="7" key="1">
    <citation type="submission" date="2017-09" db="EMBL/GenBank/DDBJ databases">
        <title>The Reconstruction of 2,631 Draft Metagenome-Assembled Genomes from the Global Oceans.</title>
        <authorList>
            <person name="Tully B.J."/>
            <person name="Graham E.D."/>
            <person name="Heidelberg J.F."/>
        </authorList>
    </citation>
    <scope>NUCLEOTIDE SEQUENCE [LARGE SCALE GENOMIC DNA]</scope>
</reference>
<dbReference type="NCBIfam" id="TIGR00748">
    <property type="entry name" value="HMG_CoA_syn_Arc"/>
    <property type="match status" value="1"/>
</dbReference>
<dbReference type="InterPro" id="IPR016039">
    <property type="entry name" value="Thiolase-like"/>
</dbReference>
<dbReference type="GO" id="GO:0003985">
    <property type="term" value="F:acetyl-CoA C-acetyltransferase activity"/>
    <property type="evidence" value="ECO:0007669"/>
    <property type="project" value="UniProtKB-UniRule"/>
</dbReference>